<dbReference type="GO" id="GO:0031179">
    <property type="term" value="P:peptide modification"/>
    <property type="evidence" value="ECO:0007669"/>
    <property type="project" value="InterPro"/>
</dbReference>
<reference evidence="3" key="1">
    <citation type="submission" date="2020-07" db="EMBL/GenBank/DDBJ databases">
        <title>A long reads based de novo assembly of the rainbow trout Arlee double haploid line genome.</title>
        <authorList>
            <person name="Gao G."/>
            <person name="Palti Y."/>
        </authorList>
    </citation>
    <scope>NUCLEOTIDE SEQUENCE [LARGE SCALE GENOMIC DNA]</scope>
</reference>
<dbReference type="Proteomes" id="UP000694395">
    <property type="component" value="Chromosome 3"/>
</dbReference>
<dbReference type="InterPro" id="IPR020464">
    <property type="entry name" value="LanC-like_prot_euk"/>
</dbReference>
<dbReference type="Gene3D" id="1.50.10.10">
    <property type="match status" value="1"/>
</dbReference>
<organism evidence="3 4">
    <name type="scientific">Oncorhynchus mykiss</name>
    <name type="common">Rainbow trout</name>
    <name type="synonym">Salmo gairdneri</name>
    <dbReference type="NCBI Taxonomy" id="8022"/>
    <lineage>
        <taxon>Eukaryota</taxon>
        <taxon>Metazoa</taxon>
        <taxon>Chordata</taxon>
        <taxon>Craniata</taxon>
        <taxon>Vertebrata</taxon>
        <taxon>Euteleostomi</taxon>
        <taxon>Actinopterygii</taxon>
        <taxon>Neopterygii</taxon>
        <taxon>Teleostei</taxon>
        <taxon>Protacanthopterygii</taxon>
        <taxon>Salmoniformes</taxon>
        <taxon>Salmonidae</taxon>
        <taxon>Salmoninae</taxon>
        <taxon>Oncorhynchus</taxon>
    </lineage>
</organism>
<name>A0A8K9UDA4_ONCMY</name>
<dbReference type="GO" id="GO:0005975">
    <property type="term" value="P:carbohydrate metabolic process"/>
    <property type="evidence" value="ECO:0007669"/>
    <property type="project" value="InterPro"/>
</dbReference>
<evidence type="ECO:0000256" key="2">
    <source>
        <dbReference type="PIRSR" id="PIRSR607822-1"/>
    </source>
</evidence>
<keyword evidence="2" id="KW-0862">Zinc</keyword>
<dbReference type="PANTHER" id="PTHR12736">
    <property type="entry name" value="LANC-LIKE PROTEIN"/>
    <property type="match status" value="1"/>
</dbReference>
<feature type="binding site" evidence="2">
    <location>
        <position position="188"/>
    </location>
    <ligand>
        <name>Zn(2+)</name>
        <dbReference type="ChEBI" id="CHEBI:29105"/>
    </ligand>
</feature>
<sequence length="254" mass="28344">MDIVPLTKFRNLLKICSPINFLECGSDELFVGRAGYLCADLVVKQKLGIEILSKDQIQAICQVIIESGKQYATRKRKPYPLMYSYYGTEYLGAAHGLSSVLQMLLCYQEVLNGGDRDLEQNGNWPAELGAMTERENELVHWCHGAPGVAYLFDKAYLINRKPQYLDTCIRSGEQVWLKGLLKKGPGICHGMAGSAYVFMLLYCLTGNSKSTVFAEFLFTEEFKVGSCSVTSVYSLFEGLSGPDQSEFPLFSVFV</sequence>
<dbReference type="SMART" id="SM01260">
    <property type="entry name" value="LANC_like"/>
    <property type="match status" value="1"/>
</dbReference>
<keyword evidence="2" id="KW-0479">Metal-binding</keyword>
<evidence type="ECO:0000256" key="1">
    <source>
        <dbReference type="ARBA" id="ARBA00007179"/>
    </source>
</evidence>
<dbReference type="GeneTree" id="ENSGT00530000063186"/>
<feature type="binding site" evidence="2">
    <location>
        <position position="142"/>
    </location>
    <ligand>
        <name>Zn(2+)</name>
        <dbReference type="ChEBI" id="CHEBI:29105"/>
    </ligand>
</feature>
<dbReference type="SUPFAM" id="SSF158745">
    <property type="entry name" value="LanC-like"/>
    <property type="match status" value="1"/>
</dbReference>
<dbReference type="InterPro" id="IPR007822">
    <property type="entry name" value="LANC-like"/>
</dbReference>
<dbReference type="PRINTS" id="PR01951">
    <property type="entry name" value="LANCEUKARYTE"/>
</dbReference>
<evidence type="ECO:0000313" key="3">
    <source>
        <dbReference type="Ensembl" id="ENSOMYP00000108850.1"/>
    </source>
</evidence>
<dbReference type="InterPro" id="IPR012341">
    <property type="entry name" value="6hp_glycosidase-like_sf"/>
</dbReference>
<evidence type="ECO:0000313" key="4">
    <source>
        <dbReference type="Proteomes" id="UP000694395"/>
    </source>
</evidence>
<comment type="similarity">
    <text evidence="1">Belongs to the LanC-like protein family.</text>
</comment>
<dbReference type="CDD" id="cd04794">
    <property type="entry name" value="euk_LANCL"/>
    <property type="match status" value="1"/>
</dbReference>
<protein>
    <submittedName>
        <fullName evidence="3">LanC like family member 3</fullName>
    </submittedName>
</protein>
<dbReference type="PRINTS" id="PR01950">
    <property type="entry name" value="LANCSUPER"/>
</dbReference>
<dbReference type="GO" id="GO:0046872">
    <property type="term" value="F:metal ion binding"/>
    <property type="evidence" value="ECO:0007669"/>
    <property type="project" value="UniProtKB-KW"/>
</dbReference>
<reference evidence="3" key="2">
    <citation type="submission" date="2025-08" db="UniProtKB">
        <authorList>
            <consortium name="Ensembl"/>
        </authorList>
    </citation>
    <scope>IDENTIFICATION</scope>
</reference>
<dbReference type="AlphaFoldDB" id="A0A8K9UDA4"/>
<dbReference type="PANTHER" id="PTHR12736:SF7">
    <property type="entry name" value="LANC-LIKE PROTEIN 3"/>
    <property type="match status" value="1"/>
</dbReference>
<feature type="binding site" evidence="2">
    <location>
        <position position="189"/>
    </location>
    <ligand>
        <name>Zn(2+)</name>
        <dbReference type="ChEBI" id="CHEBI:29105"/>
    </ligand>
</feature>
<dbReference type="Ensembl" id="ENSOMYT00000000286.2">
    <property type="protein sequence ID" value="ENSOMYP00000108850.1"/>
    <property type="gene ID" value="ENSOMYG00000000187.2"/>
</dbReference>
<accession>A0A8K9UDA4</accession>
<dbReference type="GO" id="GO:0005886">
    <property type="term" value="C:plasma membrane"/>
    <property type="evidence" value="ECO:0007669"/>
    <property type="project" value="TreeGrafter"/>
</dbReference>
<proteinExistence type="inferred from homology"/>
<keyword evidence="4" id="KW-1185">Reference proteome</keyword>
<reference evidence="3" key="3">
    <citation type="submission" date="2025-09" db="UniProtKB">
        <authorList>
            <consortium name="Ensembl"/>
        </authorList>
    </citation>
    <scope>IDENTIFICATION</scope>
</reference>
<dbReference type="Pfam" id="PF05147">
    <property type="entry name" value="LANC_like"/>
    <property type="match status" value="1"/>
</dbReference>